<dbReference type="PANTHER" id="PTHR23101">
    <property type="entry name" value="RAB GDP/GTP EXCHANGE FACTOR"/>
    <property type="match status" value="1"/>
</dbReference>
<dbReference type="GO" id="GO:0031267">
    <property type="term" value="F:small GTPase binding"/>
    <property type="evidence" value="ECO:0007669"/>
    <property type="project" value="TreeGrafter"/>
</dbReference>
<dbReference type="GO" id="GO:0043130">
    <property type="term" value="F:ubiquitin binding"/>
    <property type="evidence" value="ECO:0007669"/>
    <property type="project" value="InterPro"/>
</dbReference>
<evidence type="ECO:0000259" key="3">
    <source>
        <dbReference type="PROSITE" id="PS51140"/>
    </source>
</evidence>
<dbReference type="SMART" id="SM00546">
    <property type="entry name" value="CUE"/>
    <property type="match status" value="1"/>
</dbReference>
<evidence type="ECO:0000313" key="5">
    <source>
        <dbReference type="EMBL" id="CAB4252981.1"/>
    </source>
</evidence>
<dbReference type="Gene3D" id="1.10.246.120">
    <property type="match status" value="1"/>
</dbReference>
<proteinExistence type="predicted"/>
<dbReference type="InterPro" id="IPR037191">
    <property type="entry name" value="VPS9_dom_sf"/>
</dbReference>
<reference evidence="5 6" key="1">
    <citation type="submission" date="2020-05" db="EMBL/GenBank/DDBJ databases">
        <authorList>
            <person name="Casaregola S."/>
            <person name="Devillers H."/>
            <person name="Grondin C."/>
        </authorList>
    </citation>
    <scope>NUCLEOTIDE SEQUENCE [LARGE SCALE GENOMIC DNA]</scope>
    <source>
        <strain evidence="5 6">CLIB 1767</strain>
    </source>
</reference>
<dbReference type="SMART" id="SM00167">
    <property type="entry name" value="VPS9"/>
    <property type="match status" value="1"/>
</dbReference>
<dbReference type="Pfam" id="PF02204">
    <property type="entry name" value="VPS9"/>
    <property type="match status" value="1"/>
</dbReference>
<dbReference type="RefSeq" id="XP_041405019.1">
    <property type="nucleotide sequence ID" value="XM_041549085.1"/>
</dbReference>
<dbReference type="OrthoDB" id="300289at2759"/>
<dbReference type="InterPro" id="IPR041804">
    <property type="entry name" value="Vps9_CUE"/>
</dbReference>
<dbReference type="Pfam" id="PF18151">
    <property type="entry name" value="DUF5601"/>
    <property type="match status" value="1"/>
</dbReference>
<dbReference type="Gene3D" id="1.20.1050.80">
    <property type="entry name" value="VPS9 domain"/>
    <property type="match status" value="1"/>
</dbReference>
<evidence type="ECO:0000256" key="2">
    <source>
        <dbReference type="SAM" id="MobiDB-lite"/>
    </source>
</evidence>
<gene>
    <name evidence="5" type="ORF">KABA2_02S08910</name>
</gene>
<feature type="region of interest" description="Disordered" evidence="2">
    <location>
        <begin position="1"/>
        <end position="47"/>
    </location>
</feature>
<dbReference type="GO" id="GO:0016192">
    <property type="term" value="P:vesicle-mediated transport"/>
    <property type="evidence" value="ECO:0007669"/>
    <property type="project" value="InterPro"/>
</dbReference>
<dbReference type="GeneID" id="64856126"/>
<feature type="domain" description="CUE" evidence="3">
    <location>
        <begin position="433"/>
        <end position="476"/>
    </location>
</feature>
<feature type="region of interest" description="Disordered" evidence="2">
    <location>
        <begin position="383"/>
        <end position="408"/>
    </location>
</feature>
<dbReference type="PROSITE" id="PS51140">
    <property type="entry name" value="CUE"/>
    <property type="match status" value="1"/>
</dbReference>
<dbReference type="AlphaFoldDB" id="A0A8H2VCX7"/>
<dbReference type="EMBL" id="CAEFZW010000002">
    <property type="protein sequence ID" value="CAB4252981.1"/>
    <property type="molecule type" value="Genomic_DNA"/>
</dbReference>
<dbReference type="Pfam" id="PF02845">
    <property type="entry name" value="CUE"/>
    <property type="match status" value="1"/>
</dbReference>
<dbReference type="InterPro" id="IPR003892">
    <property type="entry name" value="CUE"/>
</dbReference>
<organism evidence="5 6">
    <name type="scientific">Maudiozyma barnettii</name>
    <dbReference type="NCBI Taxonomy" id="61262"/>
    <lineage>
        <taxon>Eukaryota</taxon>
        <taxon>Fungi</taxon>
        <taxon>Dikarya</taxon>
        <taxon>Ascomycota</taxon>
        <taxon>Saccharomycotina</taxon>
        <taxon>Saccharomycetes</taxon>
        <taxon>Saccharomycetales</taxon>
        <taxon>Saccharomycetaceae</taxon>
        <taxon>Maudiozyma</taxon>
    </lineage>
</organism>
<dbReference type="InterPro" id="IPR045046">
    <property type="entry name" value="Vps9-like"/>
</dbReference>
<dbReference type="GO" id="GO:0030139">
    <property type="term" value="C:endocytic vesicle"/>
    <property type="evidence" value="ECO:0007669"/>
    <property type="project" value="TreeGrafter"/>
</dbReference>
<evidence type="ECO:0000256" key="1">
    <source>
        <dbReference type="ARBA" id="ARBA00022786"/>
    </source>
</evidence>
<name>A0A8H2VCX7_9SACH</name>
<dbReference type="InterPro" id="IPR041545">
    <property type="entry name" value="DUF5601"/>
</dbReference>
<dbReference type="GO" id="GO:0005829">
    <property type="term" value="C:cytosol"/>
    <property type="evidence" value="ECO:0007669"/>
    <property type="project" value="TreeGrafter"/>
</dbReference>
<dbReference type="CDD" id="cd14369">
    <property type="entry name" value="CUE_VPS9_like"/>
    <property type="match status" value="1"/>
</dbReference>
<dbReference type="SUPFAM" id="SSF46934">
    <property type="entry name" value="UBA-like"/>
    <property type="match status" value="1"/>
</dbReference>
<comment type="caution">
    <text evidence="5">The sequence shown here is derived from an EMBL/GenBank/DDBJ whole genome shotgun (WGS) entry which is preliminary data.</text>
</comment>
<feature type="compositionally biased region" description="Polar residues" evidence="2">
    <location>
        <begin position="333"/>
        <end position="349"/>
    </location>
</feature>
<dbReference type="InterPro" id="IPR009060">
    <property type="entry name" value="UBA-like_sf"/>
</dbReference>
<dbReference type="FunFam" id="1.10.246.120:FF:000004">
    <property type="entry name" value="Vacuolar sorting protein"/>
    <property type="match status" value="1"/>
</dbReference>
<accession>A0A8H2VCX7</accession>
<feature type="domain" description="VPS9" evidence="4">
    <location>
        <begin position="165"/>
        <end position="306"/>
    </location>
</feature>
<keyword evidence="6" id="KW-1185">Reference proteome</keyword>
<dbReference type="GO" id="GO:0005085">
    <property type="term" value="F:guanyl-nucleotide exchange factor activity"/>
    <property type="evidence" value="ECO:0007669"/>
    <property type="project" value="InterPro"/>
</dbReference>
<protein>
    <submittedName>
        <fullName evidence="5">Similar to Saccharomyces cerevisiae YML097C VPS9 A guanine nucleotide exchange factor involved in vesicle-mediated vacuolar protein transport</fullName>
    </submittedName>
</protein>
<sequence>MSNLLREFDPLSQGSSTLKTSKTNVISDDNDSITSEPKQTSNKKADAENQEELFFDFQTFIGYFKNPNAEPLVKYTRSFLNNFVTQRALWTASEQRKLINDFKLFIFDKFSQYKPFSEFDNAKLRNAQEGIEKLIMGKLYPFCFSPVLIQKIGIDKLDEEHKNDILDDDSLQMKIEEYKFIELDNLDVTNKISLKLNKFLKLAGKELNKINHYKAPRDKMVCILNTCKIIFSILRHFKLDQDGADSFIPLLIYVIIHGNVSHLISNIKFIERFRFENFLKSEDQYYLSSLQGATNFITNLSRKDLTIHDEEIFENAYKTNQQRLQKQREENENQSNLKGNTTDTDNIGNSTQEMIMNPDYSHSPIDEIASSMVSMFNDFFIGQPSSTTKSEPQSKESIPKNPKNIRTQNTGISEDMLDDKQMRKTVKRMEEQERQETLESLYEMFPDLPKELIEDICIAKKYRTGICVDTLLNLYE</sequence>
<dbReference type="PANTHER" id="PTHR23101:SF25">
    <property type="entry name" value="GTPASE-ACTIVATING PROTEIN AND VPS9 DOMAIN-CONTAINING PROTEIN 1"/>
    <property type="match status" value="1"/>
</dbReference>
<dbReference type="Proteomes" id="UP000644660">
    <property type="component" value="Unassembled WGS sequence"/>
</dbReference>
<keyword evidence="1" id="KW-0833">Ubl conjugation pathway</keyword>
<evidence type="ECO:0000313" key="6">
    <source>
        <dbReference type="Proteomes" id="UP000644660"/>
    </source>
</evidence>
<dbReference type="PROSITE" id="PS51205">
    <property type="entry name" value="VPS9"/>
    <property type="match status" value="1"/>
</dbReference>
<dbReference type="SUPFAM" id="SSF109993">
    <property type="entry name" value="VPS9 domain"/>
    <property type="match status" value="1"/>
</dbReference>
<feature type="compositionally biased region" description="Polar residues" evidence="2">
    <location>
        <begin position="12"/>
        <end position="42"/>
    </location>
</feature>
<evidence type="ECO:0000259" key="4">
    <source>
        <dbReference type="PROSITE" id="PS51205"/>
    </source>
</evidence>
<feature type="region of interest" description="Disordered" evidence="2">
    <location>
        <begin position="320"/>
        <end position="349"/>
    </location>
</feature>
<dbReference type="InterPro" id="IPR003123">
    <property type="entry name" value="VPS9"/>
</dbReference>
<dbReference type="Gene3D" id="1.10.8.10">
    <property type="entry name" value="DNA helicase RuvA subunit, C-terminal domain"/>
    <property type="match status" value="1"/>
</dbReference>